<protein>
    <recommendedName>
        <fullName evidence="8">Energy-coupling factor transporter transmembrane protein EcfT</fullName>
    </recommendedName>
</protein>
<feature type="transmembrane region" description="Helical" evidence="5">
    <location>
        <begin position="185"/>
        <end position="203"/>
    </location>
</feature>
<evidence type="ECO:0000313" key="7">
    <source>
        <dbReference type="Proteomes" id="UP000218377"/>
    </source>
</evidence>
<dbReference type="AlphaFoldDB" id="A0A2A3X3Y3"/>
<dbReference type="RefSeq" id="WP_096157943.1">
    <property type="nucleotide sequence ID" value="NZ_JABUYB010000045.1"/>
</dbReference>
<accession>A0A2A3X3Y3</accession>
<sequence length="255" mass="27856">MITALEQVNPLAKYGAVLPIFLVVILSKSLAMPVGVGLASLLLLFLLSRQPFRIWAAVLTAVPGLAVLFMFTLAVWIPAPPGETPLFALGSVAWHSTSLEISAATGARISAILALALMVGLTTDTRGLVRAAVQNLRLPYRVGYAALIAFEFVPHLQTELTTIRLAHRARYAAVPLMRRLEPRRIFGFFTIPIALLAGGIRHAERVSIAMETRSFGLHNSRTERHSEPFRSSDWLWLIGLVALFTIIIVSLTLTA</sequence>
<feature type="transmembrane region" description="Helical" evidence="5">
    <location>
        <begin position="54"/>
        <end position="79"/>
    </location>
</feature>
<proteinExistence type="predicted"/>
<reference evidence="6 7" key="1">
    <citation type="journal article" date="2017" name="Elife">
        <title>Extensive horizontal gene transfer in cheese-associated bacteria.</title>
        <authorList>
            <person name="Bonham K.S."/>
            <person name="Wolfe B.E."/>
            <person name="Dutton R.J."/>
        </authorList>
    </citation>
    <scope>NUCLEOTIDE SEQUENCE [LARGE SCALE GENOMIC DNA]</scope>
    <source>
        <strain evidence="6 7">JB5</strain>
    </source>
</reference>
<feature type="transmembrane region" description="Helical" evidence="5">
    <location>
        <begin position="234"/>
        <end position="253"/>
    </location>
</feature>
<comment type="subcellular location">
    <subcellularLocation>
        <location evidence="1">Membrane</location>
        <topology evidence="1">Multi-pass membrane protein</topology>
    </subcellularLocation>
</comment>
<comment type="caution">
    <text evidence="6">The sequence shown here is derived from an EMBL/GenBank/DDBJ whole genome shotgun (WGS) entry which is preliminary data.</text>
</comment>
<evidence type="ECO:0000313" key="6">
    <source>
        <dbReference type="EMBL" id="PCC18388.1"/>
    </source>
</evidence>
<evidence type="ECO:0000256" key="4">
    <source>
        <dbReference type="ARBA" id="ARBA00023136"/>
    </source>
</evidence>
<dbReference type="InterPro" id="IPR003339">
    <property type="entry name" value="ABC/ECF_trnsptr_transmembrane"/>
</dbReference>
<keyword evidence="3 5" id="KW-1133">Transmembrane helix</keyword>
<organism evidence="6 7">
    <name type="scientific">Brevibacterium aurantiacum</name>
    <dbReference type="NCBI Taxonomy" id="273384"/>
    <lineage>
        <taxon>Bacteria</taxon>
        <taxon>Bacillati</taxon>
        <taxon>Actinomycetota</taxon>
        <taxon>Actinomycetes</taxon>
        <taxon>Micrococcales</taxon>
        <taxon>Brevibacteriaceae</taxon>
        <taxon>Brevibacterium</taxon>
    </lineage>
</organism>
<dbReference type="PANTHER" id="PTHR33514:SF13">
    <property type="entry name" value="PROTEIN ABCI12, CHLOROPLASTIC"/>
    <property type="match status" value="1"/>
</dbReference>
<dbReference type="GO" id="GO:0005886">
    <property type="term" value="C:plasma membrane"/>
    <property type="evidence" value="ECO:0007669"/>
    <property type="project" value="UniProtKB-ARBA"/>
</dbReference>
<evidence type="ECO:0000256" key="3">
    <source>
        <dbReference type="ARBA" id="ARBA00022989"/>
    </source>
</evidence>
<evidence type="ECO:0000256" key="2">
    <source>
        <dbReference type="ARBA" id="ARBA00022692"/>
    </source>
</evidence>
<keyword evidence="4 5" id="KW-0472">Membrane</keyword>
<keyword evidence="2 5" id="KW-0812">Transmembrane</keyword>
<dbReference type="EMBL" id="NRGX01000001">
    <property type="protein sequence ID" value="PCC18388.1"/>
    <property type="molecule type" value="Genomic_DNA"/>
</dbReference>
<feature type="transmembrane region" description="Helical" evidence="5">
    <location>
        <begin position="99"/>
        <end position="121"/>
    </location>
</feature>
<gene>
    <name evidence="6" type="ORF">CIK79_08855</name>
</gene>
<name>A0A2A3X3Y3_BREAU</name>
<dbReference type="CDD" id="cd16914">
    <property type="entry name" value="EcfT"/>
    <property type="match status" value="1"/>
</dbReference>
<dbReference type="Pfam" id="PF02361">
    <property type="entry name" value="CbiQ"/>
    <property type="match status" value="1"/>
</dbReference>
<evidence type="ECO:0008006" key="8">
    <source>
        <dbReference type="Google" id="ProtNLM"/>
    </source>
</evidence>
<evidence type="ECO:0000256" key="5">
    <source>
        <dbReference type="SAM" id="Phobius"/>
    </source>
</evidence>
<dbReference type="Proteomes" id="UP000218377">
    <property type="component" value="Unassembled WGS sequence"/>
</dbReference>
<evidence type="ECO:0000256" key="1">
    <source>
        <dbReference type="ARBA" id="ARBA00004141"/>
    </source>
</evidence>
<feature type="transmembrane region" description="Helical" evidence="5">
    <location>
        <begin position="20"/>
        <end position="47"/>
    </location>
</feature>
<dbReference type="PANTHER" id="PTHR33514">
    <property type="entry name" value="PROTEIN ABCI12, CHLOROPLASTIC"/>
    <property type="match status" value="1"/>
</dbReference>